<dbReference type="AlphaFoldDB" id="A0AAD6H6Z9"/>
<sequence>MPKDNAKIEIQIAKEIDSLSHQSKPNISKTAREFNVPYNRLRNRWAGGQSLFMEAVSADGFMMLRWFEAIQTQEYLAVSDSGYMTDVLAFQWIQKFYEWTFRRTQGVK</sequence>
<dbReference type="Proteomes" id="UP001213799">
    <property type="component" value="Unassembled WGS sequence"/>
</dbReference>
<evidence type="ECO:0000313" key="2">
    <source>
        <dbReference type="Proteomes" id="UP001213799"/>
    </source>
</evidence>
<gene>
    <name evidence="1" type="ORF">N7537_005242</name>
</gene>
<organism evidence="1 2">
    <name type="scientific">Penicillium hordei</name>
    <dbReference type="NCBI Taxonomy" id="40994"/>
    <lineage>
        <taxon>Eukaryota</taxon>
        <taxon>Fungi</taxon>
        <taxon>Dikarya</taxon>
        <taxon>Ascomycota</taxon>
        <taxon>Pezizomycotina</taxon>
        <taxon>Eurotiomycetes</taxon>
        <taxon>Eurotiomycetidae</taxon>
        <taxon>Eurotiales</taxon>
        <taxon>Aspergillaceae</taxon>
        <taxon>Penicillium</taxon>
    </lineage>
</organism>
<dbReference type="EMBL" id="JAQJAE010000002">
    <property type="protein sequence ID" value="KAJ5608623.1"/>
    <property type="molecule type" value="Genomic_DNA"/>
</dbReference>
<reference evidence="1" key="2">
    <citation type="submission" date="2023-01" db="EMBL/GenBank/DDBJ databases">
        <authorList>
            <person name="Petersen C."/>
        </authorList>
    </citation>
    <scope>NUCLEOTIDE SEQUENCE</scope>
    <source>
        <strain evidence="1">IBT 12815</strain>
    </source>
</reference>
<dbReference type="GeneID" id="81586541"/>
<dbReference type="RefSeq" id="XP_056756047.1">
    <property type="nucleotide sequence ID" value="XM_056896299.1"/>
</dbReference>
<accession>A0AAD6H6Z9</accession>
<keyword evidence="2" id="KW-1185">Reference proteome</keyword>
<reference evidence="1" key="1">
    <citation type="journal article" date="2023" name="IMA Fungus">
        <title>Comparative genomic study of the Penicillium genus elucidates a diverse pangenome and 15 lateral gene transfer events.</title>
        <authorList>
            <person name="Petersen C."/>
            <person name="Sorensen T."/>
            <person name="Nielsen M.R."/>
            <person name="Sondergaard T.E."/>
            <person name="Sorensen J.L."/>
            <person name="Fitzpatrick D.A."/>
            <person name="Frisvad J.C."/>
            <person name="Nielsen K.L."/>
        </authorList>
    </citation>
    <scope>NUCLEOTIDE SEQUENCE</scope>
    <source>
        <strain evidence="1">IBT 12815</strain>
    </source>
</reference>
<protein>
    <recommendedName>
        <fullName evidence="3">HTH psq-type domain-containing protein</fullName>
    </recommendedName>
</protein>
<proteinExistence type="predicted"/>
<comment type="caution">
    <text evidence="1">The sequence shown here is derived from an EMBL/GenBank/DDBJ whole genome shotgun (WGS) entry which is preliminary data.</text>
</comment>
<evidence type="ECO:0000313" key="1">
    <source>
        <dbReference type="EMBL" id="KAJ5608623.1"/>
    </source>
</evidence>
<evidence type="ECO:0008006" key="3">
    <source>
        <dbReference type="Google" id="ProtNLM"/>
    </source>
</evidence>
<name>A0AAD6H6Z9_9EURO</name>